<sequence length="108" mass="11818">MCVAASGYSDSGIAIVFERDGLGFGTLRRRSEQVLNSCPDTRGDQELLQNQGTSNSLGNSCADFVLRLTTKTVRSRNFRIAGDSTATLGCRVRRLTCKRPCRITSRQA</sequence>
<gene>
    <name evidence="1" type="ORF">SBA5_440045</name>
</gene>
<dbReference type="AlphaFoldDB" id="A0A2N9LLW5"/>
<dbReference type="EMBL" id="OKRB01000102">
    <property type="protein sequence ID" value="SPE24258.1"/>
    <property type="molecule type" value="Genomic_DNA"/>
</dbReference>
<accession>A0A2N9LLW5</accession>
<organism evidence="1 2">
    <name type="scientific">Candidatus Sulfuritelmatomonas gaucii</name>
    <dbReference type="NCBI Taxonomy" id="2043161"/>
    <lineage>
        <taxon>Bacteria</taxon>
        <taxon>Pseudomonadati</taxon>
        <taxon>Acidobacteriota</taxon>
        <taxon>Terriglobia</taxon>
        <taxon>Terriglobales</taxon>
        <taxon>Acidobacteriaceae</taxon>
        <taxon>Candidatus Sulfuritelmatomonas</taxon>
    </lineage>
</organism>
<proteinExistence type="predicted"/>
<evidence type="ECO:0000313" key="1">
    <source>
        <dbReference type="EMBL" id="SPE24258.1"/>
    </source>
</evidence>
<name>A0A2N9LLW5_9BACT</name>
<evidence type="ECO:0000313" key="2">
    <source>
        <dbReference type="Proteomes" id="UP000239735"/>
    </source>
</evidence>
<protein>
    <submittedName>
        <fullName evidence="1">Uncharacterized protein</fullName>
    </submittedName>
</protein>
<reference evidence="2" key="1">
    <citation type="submission" date="2018-02" db="EMBL/GenBank/DDBJ databases">
        <authorList>
            <person name="Hausmann B."/>
        </authorList>
    </citation>
    <scope>NUCLEOTIDE SEQUENCE [LARGE SCALE GENOMIC DNA]</scope>
    <source>
        <strain evidence="2">Peat soil MAG SbA5</strain>
    </source>
</reference>
<dbReference type="Proteomes" id="UP000239735">
    <property type="component" value="Unassembled WGS sequence"/>
</dbReference>